<evidence type="ECO:0000256" key="1">
    <source>
        <dbReference type="SAM" id="MobiDB-lite"/>
    </source>
</evidence>
<protein>
    <submittedName>
        <fullName evidence="3">Uncharacterized protein</fullName>
    </submittedName>
</protein>
<dbReference type="GeneID" id="59340780"/>
<keyword evidence="2" id="KW-1133">Transmembrane helix</keyword>
<feature type="region of interest" description="Disordered" evidence="1">
    <location>
        <begin position="1"/>
        <end position="21"/>
    </location>
</feature>
<accession>A0A8H6TGB0</accession>
<dbReference type="AlphaFoldDB" id="A0A8H6TGB0"/>
<proteinExistence type="predicted"/>
<sequence>MAESSSSPSSRNTSPCSEPEGFSLSASPPLILAFLAVGIFGFAMASFFLWKRWTERRNVPTTTNLEDIRPVEPPKIWDLWCSFDTQTKEWASIQPLAATIWDRTPSPSSASSARVREEQASVSTGMVETLRHRFRRPQQSTTLASEEPPKILTESSSNFRLQIAVAIVMPELDSLSTKADKLSGVEYAIGLFETPWHK</sequence>
<dbReference type="RefSeq" id="XP_037226174.1">
    <property type="nucleotide sequence ID" value="XM_037358264.1"/>
</dbReference>
<keyword evidence="4" id="KW-1185">Reference proteome</keyword>
<evidence type="ECO:0000313" key="3">
    <source>
        <dbReference type="EMBL" id="KAF7316151.1"/>
    </source>
</evidence>
<dbReference type="EMBL" id="JACAZF010000001">
    <property type="protein sequence ID" value="KAF7316151.1"/>
    <property type="molecule type" value="Genomic_DNA"/>
</dbReference>
<dbReference type="Proteomes" id="UP000636479">
    <property type="component" value="Unassembled WGS sequence"/>
</dbReference>
<comment type="caution">
    <text evidence="3">The sequence shown here is derived from an EMBL/GenBank/DDBJ whole genome shotgun (WGS) entry which is preliminary data.</text>
</comment>
<evidence type="ECO:0000313" key="4">
    <source>
        <dbReference type="Proteomes" id="UP000636479"/>
    </source>
</evidence>
<evidence type="ECO:0000256" key="2">
    <source>
        <dbReference type="SAM" id="Phobius"/>
    </source>
</evidence>
<feature type="compositionally biased region" description="Low complexity" evidence="1">
    <location>
        <begin position="1"/>
        <end position="17"/>
    </location>
</feature>
<dbReference type="OrthoDB" id="2972750at2759"/>
<keyword evidence="2" id="KW-0812">Transmembrane</keyword>
<gene>
    <name evidence="3" type="ORF">MIND_00133300</name>
</gene>
<keyword evidence="2" id="KW-0472">Membrane</keyword>
<reference evidence="3" key="1">
    <citation type="submission" date="2020-05" db="EMBL/GenBank/DDBJ databases">
        <title>Mycena genomes resolve the evolution of fungal bioluminescence.</title>
        <authorList>
            <person name="Tsai I.J."/>
        </authorList>
    </citation>
    <scope>NUCLEOTIDE SEQUENCE</scope>
    <source>
        <strain evidence="3">171206Taipei</strain>
    </source>
</reference>
<organism evidence="3 4">
    <name type="scientific">Mycena indigotica</name>
    <dbReference type="NCBI Taxonomy" id="2126181"/>
    <lineage>
        <taxon>Eukaryota</taxon>
        <taxon>Fungi</taxon>
        <taxon>Dikarya</taxon>
        <taxon>Basidiomycota</taxon>
        <taxon>Agaricomycotina</taxon>
        <taxon>Agaricomycetes</taxon>
        <taxon>Agaricomycetidae</taxon>
        <taxon>Agaricales</taxon>
        <taxon>Marasmiineae</taxon>
        <taxon>Mycenaceae</taxon>
        <taxon>Mycena</taxon>
    </lineage>
</organism>
<name>A0A8H6TGB0_9AGAR</name>
<feature type="transmembrane region" description="Helical" evidence="2">
    <location>
        <begin position="30"/>
        <end position="50"/>
    </location>
</feature>